<dbReference type="KEGG" id="emi:Emin_0954"/>
<dbReference type="GO" id="GO:0006515">
    <property type="term" value="P:protein quality control for misfolded or incompletely synthesized proteins"/>
    <property type="evidence" value="ECO:0007669"/>
    <property type="project" value="TreeGrafter"/>
</dbReference>
<name>B2KDB1_ELUMP</name>
<evidence type="ECO:0000256" key="5">
    <source>
        <dbReference type="ARBA" id="ARBA00022825"/>
    </source>
</evidence>
<dbReference type="AlphaFoldDB" id="B2KDB1"/>
<proteinExistence type="inferred from homology"/>
<protein>
    <recommendedName>
        <fullName evidence="6">ATP-dependent Clp protease proteolytic subunit</fullName>
    </recommendedName>
</protein>
<feature type="coiled-coil region" evidence="7">
    <location>
        <begin position="222"/>
        <end position="270"/>
    </location>
</feature>
<dbReference type="InterPro" id="IPR023562">
    <property type="entry name" value="ClpP/TepA"/>
</dbReference>
<organism evidence="9 10">
    <name type="scientific">Elusimicrobium minutum (strain Pei191)</name>
    <dbReference type="NCBI Taxonomy" id="445932"/>
    <lineage>
        <taxon>Bacteria</taxon>
        <taxon>Pseudomonadati</taxon>
        <taxon>Elusimicrobiota</taxon>
        <taxon>Elusimicrobia</taxon>
        <taxon>Elusimicrobiales</taxon>
        <taxon>Elusimicrobiaceae</taxon>
        <taxon>Elusimicrobium</taxon>
    </lineage>
</organism>
<keyword evidence="3 9" id="KW-0645">Protease</keyword>
<dbReference type="PANTHER" id="PTHR10381:SF70">
    <property type="entry name" value="ATP-DEPENDENT CLP PROTEASE PROTEOLYTIC SUBUNIT"/>
    <property type="match status" value="1"/>
</dbReference>
<evidence type="ECO:0000256" key="7">
    <source>
        <dbReference type="SAM" id="Coils"/>
    </source>
</evidence>
<dbReference type="GO" id="GO:0004176">
    <property type="term" value="F:ATP-dependent peptidase activity"/>
    <property type="evidence" value="ECO:0007669"/>
    <property type="project" value="InterPro"/>
</dbReference>
<dbReference type="Proteomes" id="UP000001029">
    <property type="component" value="Chromosome"/>
</dbReference>
<keyword evidence="2" id="KW-0963">Cytoplasm</keyword>
<dbReference type="GO" id="GO:0009368">
    <property type="term" value="C:endopeptidase Clp complex"/>
    <property type="evidence" value="ECO:0007669"/>
    <property type="project" value="TreeGrafter"/>
</dbReference>
<dbReference type="OrthoDB" id="9802800at2"/>
<evidence type="ECO:0000256" key="6">
    <source>
        <dbReference type="RuleBase" id="RU003567"/>
    </source>
</evidence>
<dbReference type="PRINTS" id="PR00127">
    <property type="entry name" value="CLPPROTEASEP"/>
</dbReference>
<gene>
    <name evidence="9" type="ordered locus">Emin_0954</name>
</gene>
<evidence type="ECO:0000256" key="8">
    <source>
        <dbReference type="SAM" id="MobiDB-lite"/>
    </source>
</evidence>
<evidence type="ECO:0000313" key="9">
    <source>
        <dbReference type="EMBL" id="ACC98507.1"/>
    </source>
</evidence>
<keyword evidence="10" id="KW-1185">Reference proteome</keyword>
<evidence type="ECO:0000256" key="3">
    <source>
        <dbReference type="ARBA" id="ARBA00022670"/>
    </source>
</evidence>
<sequence>MYREIYITADISKETATDIVAQIKAMSEGIGANQPIKMYVNCFGGSATAMFTILDAMATCPCEIITVNLGEADSAAALIFSAGSKRFITENSRVMIHEVRLSTLYSAEPLSQIEAELKEFQILNDNMFKALAKNTGKKPEEIKADVFGKDLYLSAEEAIEYGLADAILTTEIKEKYSLKKVDLETVRGSKTTKEKRMITKEEAIKALKNDFDMDVVAIKADNEAKTAELTSLKAEKEQLTASNTELTTKVETLEAEKVAEAAKVVNAKKEAAFDKAAGEGRIPLAVKEETLKAFKGLEDLEGYLAKLPVVLSNKAKGSSEPGAVVELTETEKATAKKMGVSEEDFKKTKAAQQTK</sequence>
<dbReference type="PANTHER" id="PTHR10381">
    <property type="entry name" value="ATP-DEPENDENT CLP PROTEASE PROTEOLYTIC SUBUNIT"/>
    <property type="match status" value="1"/>
</dbReference>
<evidence type="ECO:0000256" key="4">
    <source>
        <dbReference type="ARBA" id="ARBA00022801"/>
    </source>
</evidence>
<evidence type="ECO:0000256" key="1">
    <source>
        <dbReference type="ARBA" id="ARBA00007039"/>
    </source>
</evidence>
<dbReference type="HOGENOM" id="CLU_780170_0_0_0"/>
<keyword evidence="5" id="KW-0720">Serine protease</keyword>
<dbReference type="RefSeq" id="WP_012415122.1">
    <property type="nucleotide sequence ID" value="NC_010644.1"/>
</dbReference>
<feature type="compositionally biased region" description="Basic and acidic residues" evidence="8">
    <location>
        <begin position="332"/>
        <end position="347"/>
    </location>
</feature>
<keyword evidence="4" id="KW-0378">Hydrolase</keyword>
<dbReference type="SUPFAM" id="SSF52096">
    <property type="entry name" value="ClpP/crotonase"/>
    <property type="match status" value="1"/>
</dbReference>
<dbReference type="InterPro" id="IPR001907">
    <property type="entry name" value="ClpP"/>
</dbReference>
<dbReference type="Pfam" id="PF10123">
    <property type="entry name" value="Mu-like_Pro"/>
    <property type="match status" value="1"/>
</dbReference>
<dbReference type="STRING" id="445932.Emin_0954"/>
<evidence type="ECO:0000256" key="2">
    <source>
        <dbReference type="ARBA" id="ARBA00022490"/>
    </source>
</evidence>
<dbReference type="GO" id="GO:0004252">
    <property type="term" value="F:serine-type endopeptidase activity"/>
    <property type="evidence" value="ECO:0007669"/>
    <property type="project" value="InterPro"/>
</dbReference>
<dbReference type="InterPro" id="IPR029045">
    <property type="entry name" value="ClpP/crotonase-like_dom_sf"/>
</dbReference>
<keyword evidence="7" id="KW-0175">Coiled coil</keyword>
<dbReference type="Gene3D" id="3.90.226.10">
    <property type="entry name" value="2-enoyl-CoA Hydratase, Chain A, domain 1"/>
    <property type="match status" value="1"/>
</dbReference>
<feature type="region of interest" description="Disordered" evidence="8">
    <location>
        <begin position="332"/>
        <end position="355"/>
    </location>
</feature>
<dbReference type="InterPro" id="IPR012106">
    <property type="entry name" value="Phage_Mu_Gp1"/>
</dbReference>
<comment type="similarity">
    <text evidence="1 6">Belongs to the peptidase S14 family.</text>
</comment>
<dbReference type="CDD" id="cd07017">
    <property type="entry name" value="S14_ClpP_2"/>
    <property type="match status" value="1"/>
</dbReference>
<dbReference type="GO" id="GO:0051117">
    <property type="term" value="F:ATPase binding"/>
    <property type="evidence" value="ECO:0007669"/>
    <property type="project" value="TreeGrafter"/>
</dbReference>
<evidence type="ECO:0000313" key="10">
    <source>
        <dbReference type="Proteomes" id="UP000001029"/>
    </source>
</evidence>
<reference evidence="9 10" key="1">
    <citation type="journal article" date="2009" name="Appl. Environ. Microbiol.">
        <title>Genomic analysis of 'Elusimicrobium minutum,' the first cultivated representative of the phylum 'Elusimicrobia' (formerly termite group 1).</title>
        <authorList>
            <person name="Herlemann D.P.R."/>
            <person name="Geissinger O."/>
            <person name="Ikeda-Ohtsubo W."/>
            <person name="Kunin V."/>
            <person name="Sun H."/>
            <person name="Lapidus A."/>
            <person name="Hugenholtz P."/>
            <person name="Brune A."/>
        </authorList>
    </citation>
    <scope>NUCLEOTIDE SEQUENCE [LARGE SCALE GENOMIC DNA]</scope>
    <source>
        <strain evidence="9 10">Pei191</strain>
    </source>
</reference>
<dbReference type="EMBL" id="CP001055">
    <property type="protein sequence ID" value="ACC98507.1"/>
    <property type="molecule type" value="Genomic_DNA"/>
</dbReference>
<dbReference type="Pfam" id="PF00574">
    <property type="entry name" value="CLP_protease"/>
    <property type="match status" value="1"/>
</dbReference>
<accession>B2KDB1</accession>